<dbReference type="GO" id="GO:0009512">
    <property type="term" value="C:cytochrome b6f complex"/>
    <property type="evidence" value="ECO:0007669"/>
    <property type="project" value="InterPro"/>
</dbReference>
<comment type="subcellular location">
    <subcellularLocation>
        <location evidence="7">Cellular thylakoid membrane</location>
        <topology evidence="7">Single-pass membrane protein</topology>
    </subcellularLocation>
    <subcellularLocation>
        <location evidence="1">Membrane</location>
        <topology evidence="1">Single-pass membrane protein</topology>
    </subcellularLocation>
</comment>
<evidence type="ECO:0000256" key="8">
    <source>
        <dbReference type="SAM" id="Phobius"/>
    </source>
</evidence>
<dbReference type="GeneID" id="37507654"/>
<evidence type="ECO:0000256" key="2">
    <source>
        <dbReference type="ARBA" id="ARBA00022448"/>
    </source>
</evidence>
<proteinExistence type="inferred from homology"/>
<dbReference type="GO" id="GO:0009055">
    <property type="term" value="F:electron transfer activity"/>
    <property type="evidence" value="ECO:0007669"/>
    <property type="project" value="UniProtKB-UniRule"/>
</dbReference>
<dbReference type="HAMAP" id="MF_00396">
    <property type="entry name" value="Cytb6_f_PetM"/>
    <property type="match status" value="1"/>
</dbReference>
<accession>A0A2Z2L3E8</accession>
<keyword evidence="9" id="KW-0934">Plastid</keyword>
<keyword evidence="4 7" id="KW-0249">Electron transport</keyword>
<dbReference type="AlphaFoldDB" id="A0A2Z2L3E8"/>
<comment type="function">
    <text evidence="7">Component of the cytochrome b6-f complex, which mediates electron transfer between photosystem II (PSII) and photosystem I (PSI), cyclic electron flow around PSI, and state transitions.</text>
</comment>
<dbReference type="SUPFAM" id="SSF103441">
    <property type="entry name" value="PetM subunit of the cytochrome b6f complex"/>
    <property type="match status" value="1"/>
</dbReference>
<protein>
    <recommendedName>
        <fullName evidence="7">Cytochrome b6-f complex subunit 7</fullName>
    </recommendedName>
    <alternativeName>
        <fullName evidence="7">Cytochrome b6-f complex subunit PetM</fullName>
    </alternativeName>
    <alternativeName>
        <fullName evidence="7">Cytochrome b6-f complex subunit VII</fullName>
    </alternativeName>
</protein>
<evidence type="ECO:0000256" key="3">
    <source>
        <dbReference type="ARBA" id="ARBA00022692"/>
    </source>
</evidence>
<dbReference type="InterPro" id="IPR012595">
    <property type="entry name" value="PetM_cyt_b6/f_cplx_su7"/>
</dbReference>
<dbReference type="RefSeq" id="YP_009502132.1">
    <property type="nucleotide sequence ID" value="NC_038144.1"/>
</dbReference>
<sequence>MGNEILSAAFVSSALILSGVVLGFLFLKLQGE</sequence>
<keyword evidence="2 7" id="KW-0813">Transport</keyword>
<organism evidence="9">
    <name type="scientific">Porolithon onkodes</name>
    <dbReference type="NCBI Taxonomy" id="231751"/>
    <lineage>
        <taxon>Eukaryota</taxon>
        <taxon>Rhodophyta</taxon>
        <taxon>Florideophyceae</taxon>
        <taxon>Corallinophycidae</taxon>
        <taxon>Corallinales</taxon>
        <taxon>Porolithaceae</taxon>
        <taxon>Porolithon</taxon>
    </lineage>
</organism>
<evidence type="ECO:0000256" key="5">
    <source>
        <dbReference type="ARBA" id="ARBA00022989"/>
    </source>
</evidence>
<keyword evidence="3 7" id="KW-0812">Transmembrane</keyword>
<evidence type="ECO:0000313" key="9">
    <source>
        <dbReference type="EMBL" id="ASB29733.1"/>
    </source>
</evidence>
<evidence type="ECO:0000256" key="6">
    <source>
        <dbReference type="ARBA" id="ARBA00023136"/>
    </source>
</evidence>
<gene>
    <name evidence="7 9" type="primary">petM</name>
</gene>
<dbReference type="EMBL" id="KY212106">
    <property type="protein sequence ID" value="ASB29733.1"/>
    <property type="molecule type" value="Genomic_DNA"/>
</dbReference>
<geneLocation type="plastid" evidence="9"/>
<keyword evidence="6 7" id="KW-0472">Membrane</keyword>
<comment type="similarity">
    <text evidence="7">Belongs to the PetM family.</text>
</comment>
<comment type="subunit">
    <text evidence="7">The 4 large subunits of the cytochrome b6-f complex are cytochrome b6, subunit IV (17 kDa polypeptide, PetD), cytochrome f and the Rieske protein, while the 4 small subunits are PetG, PetL, PetM and PetN. The complex functions as a dimer.</text>
</comment>
<evidence type="ECO:0000256" key="1">
    <source>
        <dbReference type="ARBA" id="ARBA00004167"/>
    </source>
</evidence>
<reference evidence="9" key="1">
    <citation type="submission" date="2016-11" db="EMBL/GenBank/DDBJ databases">
        <title>Complete organellar and ribosomal genomic analysis of the lectotype specimen of the reef forming species Porolithon onkodes (Heydrich) Foslie.</title>
        <authorList>
            <person name="Hughey J.R."/>
            <person name="Gabrielson P.W."/>
        </authorList>
    </citation>
    <scope>NUCLEOTIDE SEQUENCE</scope>
</reference>
<dbReference type="GO" id="GO:0042651">
    <property type="term" value="C:thylakoid membrane"/>
    <property type="evidence" value="ECO:0007669"/>
    <property type="project" value="UniProtKB-UniRule"/>
</dbReference>
<evidence type="ECO:0000256" key="4">
    <source>
        <dbReference type="ARBA" id="ARBA00022982"/>
    </source>
</evidence>
<keyword evidence="7" id="KW-0793">Thylakoid</keyword>
<dbReference type="Pfam" id="PF08041">
    <property type="entry name" value="PetM"/>
    <property type="match status" value="1"/>
</dbReference>
<evidence type="ECO:0000256" key="7">
    <source>
        <dbReference type="HAMAP-Rule" id="MF_00396"/>
    </source>
</evidence>
<name>A0A2Z2L3E8_9FLOR</name>
<keyword evidence="7" id="KW-0602">Photosynthesis</keyword>
<feature type="transmembrane region" description="Helical" evidence="8">
    <location>
        <begin position="6"/>
        <end position="27"/>
    </location>
</feature>
<dbReference type="GO" id="GO:0015979">
    <property type="term" value="P:photosynthesis"/>
    <property type="evidence" value="ECO:0007669"/>
    <property type="project" value="UniProtKB-KW"/>
</dbReference>
<keyword evidence="5 7" id="KW-1133">Transmembrane helix</keyword>